<dbReference type="Proteomes" id="UP000823896">
    <property type="component" value="Unassembled WGS sequence"/>
</dbReference>
<dbReference type="SUPFAM" id="SSF51306">
    <property type="entry name" value="LexA/Signal peptidase"/>
    <property type="match status" value="1"/>
</dbReference>
<feature type="domain" description="Peptidase S24/S26A/S26B/S26C" evidence="1">
    <location>
        <begin position="24"/>
        <end position="118"/>
    </location>
</feature>
<reference evidence="2" key="1">
    <citation type="journal article" date="2021" name="PeerJ">
        <title>Extensive microbial diversity within the chicken gut microbiome revealed by metagenomics and culture.</title>
        <authorList>
            <person name="Gilroy R."/>
            <person name="Ravi A."/>
            <person name="Getino M."/>
            <person name="Pursley I."/>
            <person name="Horton D.L."/>
            <person name="Alikhan N.F."/>
            <person name="Baker D."/>
            <person name="Gharbi K."/>
            <person name="Hall N."/>
            <person name="Watson M."/>
            <person name="Adriaenssens E.M."/>
            <person name="Foster-Nyarko E."/>
            <person name="Jarju S."/>
            <person name="Secka A."/>
            <person name="Antonio M."/>
            <person name="Oren A."/>
            <person name="Chaudhuri R.R."/>
            <person name="La Ragione R."/>
            <person name="Hildebrand F."/>
            <person name="Pallen M.J."/>
        </authorList>
    </citation>
    <scope>NUCLEOTIDE SEQUENCE</scope>
    <source>
        <strain evidence="2">CHK187-11901</strain>
    </source>
</reference>
<dbReference type="Gene3D" id="2.10.109.10">
    <property type="entry name" value="Umud Fragment, subunit A"/>
    <property type="match status" value="1"/>
</dbReference>
<dbReference type="CDD" id="cd06462">
    <property type="entry name" value="Peptidase_S24_S26"/>
    <property type="match status" value="1"/>
</dbReference>
<evidence type="ECO:0000313" key="3">
    <source>
        <dbReference type="Proteomes" id="UP000823896"/>
    </source>
</evidence>
<sequence>MGINTEQTKTIQIPEVTRRRIVDIHTYLPVLIDIIKSGKDVSVTVTGSSMAPFLAHLRDSIIVSPPPRQFHRGDMVFFQRQDGSYVMHRIHHLKEGKLYLVGDNQTEIEGPIDPEQVFGIVRKVIRNGKLLQKGDFWWDFFEKAWIRIVPLRPAAVKAVSIVYKLRNRQKR</sequence>
<evidence type="ECO:0000313" key="2">
    <source>
        <dbReference type="EMBL" id="HJC35800.1"/>
    </source>
</evidence>
<comment type="caution">
    <text evidence="2">The sequence shown here is derived from an EMBL/GenBank/DDBJ whole genome shotgun (WGS) entry which is preliminary data.</text>
</comment>
<organism evidence="2 3">
    <name type="scientific">Candidatus Merdibacter merdavium</name>
    <dbReference type="NCBI Taxonomy" id="2838692"/>
    <lineage>
        <taxon>Bacteria</taxon>
        <taxon>Bacillati</taxon>
        <taxon>Bacillota</taxon>
        <taxon>Erysipelotrichia</taxon>
        <taxon>Erysipelotrichales</taxon>
        <taxon>Erysipelotrichaceae</taxon>
        <taxon>Merdibacter</taxon>
    </lineage>
</organism>
<evidence type="ECO:0000259" key="1">
    <source>
        <dbReference type="Pfam" id="PF00717"/>
    </source>
</evidence>
<proteinExistence type="predicted"/>
<dbReference type="Pfam" id="PF00717">
    <property type="entry name" value="Peptidase_S24"/>
    <property type="match status" value="1"/>
</dbReference>
<gene>
    <name evidence="2" type="ORF">H9702_01555</name>
</gene>
<dbReference type="InterPro" id="IPR015927">
    <property type="entry name" value="Peptidase_S24_S26A/B/C"/>
</dbReference>
<dbReference type="EMBL" id="DWWM01000006">
    <property type="protein sequence ID" value="HJC35800.1"/>
    <property type="molecule type" value="Genomic_DNA"/>
</dbReference>
<reference evidence="2" key="2">
    <citation type="submission" date="2021-04" db="EMBL/GenBank/DDBJ databases">
        <authorList>
            <person name="Gilroy R."/>
        </authorList>
    </citation>
    <scope>NUCLEOTIDE SEQUENCE</scope>
    <source>
        <strain evidence="2">CHK187-11901</strain>
    </source>
</reference>
<name>A0A9D2NNQ7_9FIRM</name>
<dbReference type="AlphaFoldDB" id="A0A9D2NNQ7"/>
<accession>A0A9D2NNQ7</accession>
<protein>
    <submittedName>
        <fullName evidence="2">S24/S26 family peptidase</fullName>
    </submittedName>
</protein>
<dbReference type="InterPro" id="IPR036286">
    <property type="entry name" value="LexA/Signal_pep-like_sf"/>
</dbReference>